<reference evidence="2" key="3">
    <citation type="submission" date="2022-09" db="EMBL/GenBank/DDBJ databases">
        <authorList>
            <person name="Hitch T.C.A."/>
        </authorList>
    </citation>
    <scope>NUCLEOTIDE SEQUENCE</scope>
    <source>
        <strain evidence="2">Sanger_19</strain>
    </source>
</reference>
<dbReference type="RefSeq" id="WP_022243761.1">
    <property type="nucleotide sequence ID" value="NZ_JAJEQW010000001.1"/>
</dbReference>
<keyword evidence="4" id="KW-1185">Reference proteome</keyword>
<dbReference type="Proteomes" id="UP001198893">
    <property type="component" value="Unassembled WGS sequence"/>
</dbReference>
<dbReference type="AlphaFoldDB" id="A0AAW4WCJ9"/>
<accession>A0AAW4WCJ9</accession>
<sequence>MHWYSNLYLGERLKNQEAKVKSRVERNVPQPSLYLLTLPSNEENLLDIIPATDLLQKAYPKKELFIIGLEKGYDAALEMSAAIVNDIYHKTGTFEVRKFVLKQQTRKNTEMET</sequence>
<evidence type="ECO:0000313" key="3">
    <source>
        <dbReference type="Proteomes" id="UP001198893"/>
    </source>
</evidence>
<dbReference type="EMBL" id="JAJEQW010000001">
    <property type="protein sequence ID" value="MCC2241036.1"/>
    <property type="molecule type" value="Genomic_DNA"/>
</dbReference>
<evidence type="ECO:0000313" key="4">
    <source>
        <dbReference type="Proteomes" id="UP001209666"/>
    </source>
</evidence>
<evidence type="ECO:0000313" key="2">
    <source>
        <dbReference type="EMBL" id="MCU6716765.1"/>
    </source>
</evidence>
<evidence type="ECO:0000313" key="1">
    <source>
        <dbReference type="EMBL" id="MCC2241036.1"/>
    </source>
</evidence>
<reference evidence="2 4" key="1">
    <citation type="journal article" date="2021" name="ISME Commun">
        <title>Automated analysis of genomic sequences facilitates high-throughput and comprehensive description of bacteria.</title>
        <authorList>
            <person name="Hitch T.C.A."/>
        </authorList>
    </citation>
    <scope>NUCLEOTIDE SEQUENCE [LARGE SCALE GENOMIC DNA]</scope>
    <source>
        <strain evidence="2 4">Sanger_19</strain>
    </source>
</reference>
<proteinExistence type="predicted"/>
<name>A0AAW4WCJ9_9FIRM</name>
<protein>
    <submittedName>
        <fullName evidence="1">Uncharacterized protein</fullName>
    </submittedName>
</protein>
<organism evidence="1 3">
    <name type="scientific">Roseburia amylophila</name>
    <dbReference type="NCBI Taxonomy" id="2981794"/>
    <lineage>
        <taxon>Bacteria</taxon>
        <taxon>Bacillati</taxon>
        <taxon>Bacillota</taxon>
        <taxon>Clostridia</taxon>
        <taxon>Lachnospirales</taxon>
        <taxon>Lachnospiraceae</taxon>
        <taxon>Roseburia</taxon>
    </lineage>
</organism>
<comment type="caution">
    <text evidence="1">The sequence shown here is derived from an EMBL/GenBank/DDBJ whole genome shotgun (WGS) entry which is preliminary data.</text>
</comment>
<reference evidence="1" key="2">
    <citation type="submission" date="2021-10" db="EMBL/GenBank/DDBJ databases">
        <title>Anaerobic single-cell dispensing facilitates the cultivation of human gut bacteria.</title>
        <authorList>
            <person name="Afrizal A."/>
        </authorList>
    </citation>
    <scope>NUCLEOTIDE SEQUENCE</scope>
    <source>
        <strain evidence="1">CLA-AA-H204</strain>
    </source>
</reference>
<dbReference type="EMBL" id="JAOQKI010000007">
    <property type="protein sequence ID" value="MCU6716765.1"/>
    <property type="molecule type" value="Genomic_DNA"/>
</dbReference>
<dbReference type="Proteomes" id="UP001209666">
    <property type="component" value="Unassembled WGS sequence"/>
</dbReference>
<gene>
    <name evidence="1" type="ORF">LKD47_01800</name>
    <name evidence="2" type="ORF">OCV43_05660</name>
</gene>